<dbReference type="VEuPathDB" id="FungiDB:MGL_4153"/>
<evidence type="ECO:0000256" key="8">
    <source>
        <dbReference type="ARBA" id="ARBA00023239"/>
    </source>
</evidence>
<dbReference type="KEGG" id="mgl:MGL_4147"/>
<dbReference type="InParanoid" id="A8QD79"/>
<dbReference type="Proteomes" id="UP000008837">
    <property type="component" value="Unassembled WGS sequence"/>
</dbReference>
<dbReference type="PANTHER" id="PTHR43452">
    <property type="entry name" value="PYRUVATE DECARBOXYLASE"/>
    <property type="match status" value="1"/>
</dbReference>
<dbReference type="InterPro" id="IPR011766">
    <property type="entry name" value="TPP_enzyme_TPP-bd"/>
</dbReference>
<dbReference type="KEGG" id="mgl:MGL_4153"/>
<keyword evidence="5" id="KW-0210">Decarboxylase</keyword>
<dbReference type="InterPro" id="IPR012110">
    <property type="entry name" value="PDC/IPDC-like"/>
</dbReference>
<feature type="domain" description="Thiamine pyrophosphate enzyme TPP-binding" evidence="12">
    <location>
        <begin position="349"/>
        <end position="492"/>
    </location>
</feature>
<comment type="similarity">
    <text evidence="3 10">Belongs to the TPP enzyme family.</text>
</comment>
<keyword evidence="17" id="KW-1185">Reference proteome</keyword>
<dbReference type="PIRSF" id="PIRSF036565">
    <property type="entry name" value="Pyruvt_ip_decrb"/>
    <property type="match status" value="1"/>
</dbReference>
<feature type="binding site" evidence="9">
    <location>
        <position position="436"/>
    </location>
    <ligand>
        <name>Mg(2+)</name>
        <dbReference type="ChEBI" id="CHEBI:18420"/>
    </ligand>
</feature>
<dbReference type="STRING" id="425265.A8QD79"/>
<dbReference type="CDD" id="cd02005">
    <property type="entry name" value="TPP_PDC_IPDC"/>
    <property type="match status" value="1"/>
</dbReference>
<evidence type="ECO:0000259" key="13">
    <source>
        <dbReference type="Pfam" id="PF02776"/>
    </source>
</evidence>
<evidence type="ECO:0000256" key="2">
    <source>
        <dbReference type="ARBA" id="ARBA00004173"/>
    </source>
</evidence>
<comment type="subcellular location">
    <subcellularLocation>
        <location evidence="2">Mitochondrion</location>
    </subcellularLocation>
</comment>
<dbReference type="InterPro" id="IPR047213">
    <property type="entry name" value="TPP_PYR_PDC_IPDC-like"/>
</dbReference>
<dbReference type="VEuPathDB" id="FungiDB:MGL_4159"/>
<dbReference type="GO" id="GO:0030976">
    <property type="term" value="F:thiamine pyrophosphate binding"/>
    <property type="evidence" value="ECO:0007669"/>
    <property type="project" value="InterPro"/>
</dbReference>
<evidence type="ECO:0000256" key="9">
    <source>
        <dbReference type="PIRSR" id="PIRSR036565-2"/>
    </source>
</evidence>
<keyword evidence="8" id="KW-0456">Lyase</keyword>
<evidence type="ECO:0000313" key="14">
    <source>
        <dbReference type="EMBL" id="EDP41454.1"/>
    </source>
</evidence>
<dbReference type="OMA" id="SRRINEN"/>
<dbReference type="EMBL" id="AAYY01000021">
    <property type="protein sequence ID" value="EDP41454.1"/>
    <property type="molecule type" value="Genomic_DNA"/>
</dbReference>
<dbReference type="InterPro" id="IPR012000">
    <property type="entry name" value="Thiamin_PyroP_enz_cen_dom"/>
</dbReference>
<dbReference type="GO" id="GO:0000949">
    <property type="term" value="P:aromatic amino acid family catabolic process to alcohol via Ehrlich pathway"/>
    <property type="evidence" value="ECO:0007669"/>
    <property type="project" value="TreeGrafter"/>
</dbReference>
<name>A8QD79_MALGO</name>
<keyword evidence="6 9" id="KW-0460">Magnesium</keyword>
<evidence type="ECO:0000313" key="15">
    <source>
        <dbReference type="EMBL" id="EDP41460.1"/>
    </source>
</evidence>
<dbReference type="Gene3D" id="3.40.50.970">
    <property type="match status" value="2"/>
</dbReference>
<feature type="binding site" evidence="9">
    <location>
        <position position="408"/>
    </location>
    <ligand>
        <name>Mg(2+)</name>
        <dbReference type="ChEBI" id="CHEBI:18420"/>
    </ligand>
</feature>
<organism evidence="14 17">
    <name type="scientific">Malassezia globosa (strain ATCC MYA-4612 / CBS 7966)</name>
    <name type="common">Dandruff-associated fungus</name>
    <dbReference type="NCBI Taxonomy" id="425265"/>
    <lineage>
        <taxon>Eukaryota</taxon>
        <taxon>Fungi</taxon>
        <taxon>Dikarya</taxon>
        <taxon>Basidiomycota</taxon>
        <taxon>Ustilaginomycotina</taxon>
        <taxon>Malasseziomycetes</taxon>
        <taxon>Malasseziales</taxon>
        <taxon>Malasseziaceae</taxon>
        <taxon>Malassezia</taxon>
    </lineage>
</organism>
<dbReference type="Pfam" id="PF02776">
    <property type="entry name" value="TPP_enzyme_N"/>
    <property type="match status" value="1"/>
</dbReference>
<protein>
    <recommendedName>
        <fullName evidence="18">Pyruvate decarboxylase</fullName>
    </recommendedName>
</protein>
<gene>
    <name evidence="14" type="ORF">MGL_4147</name>
    <name evidence="15" type="ORF">MGL_4153</name>
    <name evidence="16" type="ORF">MGL_4159</name>
</gene>
<evidence type="ECO:0000256" key="4">
    <source>
        <dbReference type="ARBA" id="ARBA00022723"/>
    </source>
</evidence>
<comment type="cofactor">
    <cofactor evidence="9">
        <name>Mg(2+)</name>
        <dbReference type="ChEBI" id="CHEBI:18420"/>
    </cofactor>
    <text evidence="9">Binds 1 Mg(2+) per subunit.</text>
</comment>
<dbReference type="InterPro" id="IPR029035">
    <property type="entry name" value="DHS-like_NAD/FAD-binding_dom"/>
</dbReference>
<evidence type="ECO:0000313" key="16">
    <source>
        <dbReference type="EMBL" id="EDP41466.1"/>
    </source>
</evidence>
<evidence type="ECO:0000256" key="3">
    <source>
        <dbReference type="ARBA" id="ARBA00007812"/>
    </source>
</evidence>
<dbReference type="KEGG" id="mgl:MGL_4159"/>
<evidence type="ECO:0000313" key="17">
    <source>
        <dbReference type="Proteomes" id="UP000008837"/>
    </source>
</evidence>
<feature type="domain" description="Thiamine pyrophosphate enzyme N-terminal TPP-binding" evidence="13">
    <location>
        <begin position="3"/>
        <end position="75"/>
    </location>
</feature>
<dbReference type="FunFam" id="3.40.50.970:FF:000024">
    <property type="entry name" value="Pyruvate decarboxylase isozyme"/>
    <property type="match status" value="1"/>
</dbReference>
<evidence type="ECO:0000256" key="5">
    <source>
        <dbReference type="ARBA" id="ARBA00022793"/>
    </source>
</evidence>
<evidence type="ECO:0000256" key="1">
    <source>
        <dbReference type="ARBA" id="ARBA00001964"/>
    </source>
</evidence>
<dbReference type="CDD" id="cd07038">
    <property type="entry name" value="TPP_PYR_PDC_IPDC_like"/>
    <property type="match status" value="1"/>
</dbReference>
<dbReference type="EMBL" id="AAYY01000021">
    <property type="protein sequence ID" value="EDP41466.1"/>
    <property type="molecule type" value="Genomic_DNA"/>
</dbReference>
<evidence type="ECO:0008006" key="18">
    <source>
        <dbReference type="Google" id="ProtNLM"/>
    </source>
</evidence>
<dbReference type="Pfam" id="PF02775">
    <property type="entry name" value="TPP_enzyme_C"/>
    <property type="match status" value="1"/>
</dbReference>
<comment type="cofactor">
    <cofactor evidence="1">
        <name>thiamine diphosphate</name>
        <dbReference type="ChEBI" id="CHEBI:58937"/>
    </cofactor>
</comment>
<dbReference type="GeneID" id="5852974"/>
<dbReference type="SUPFAM" id="SSF52467">
    <property type="entry name" value="DHS-like NAD/FAD-binding domain"/>
    <property type="match status" value="1"/>
</dbReference>
<dbReference type="GO" id="GO:0005634">
    <property type="term" value="C:nucleus"/>
    <property type="evidence" value="ECO:0007669"/>
    <property type="project" value="TreeGrafter"/>
</dbReference>
<evidence type="ECO:0000256" key="6">
    <source>
        <dbReference type="ARBA" id="ARBA00022842"/>
    </source>
</evidence>
<accession>A8QD79</accession>
<evidence type="ECO:0000256" key="7">
    <source>
        <dbReference type="ARBA" id="ARBA00023052"/>
    </source>
</evidence>
<dbReference type="GeneID" id="5852984"/>
<dbReference type="PANTHER" id="PTHR43452:SF30">
    <property type="entry name" value="PYRUVATE DECARBOXYLASE ISOZYME 1-RELATED"/>
    <property type="match status" value="1"/>
</dbReference>
<dbReference type="Pfam" id="PF00205">
    <property type="entry name" value="TPP_enzyme_M"/>
    <property type="match status" value="1"/>
</dbReference>
<comment type="caution">
    <text evidence="14">The sequence shown here is derived from an EMBL/GenBank/DDBJ whole genome shotgun (WGS) entry which is preliminary data.</text>
</comment>
<dbReference type="GO" id="GO:0004737">
    <property type="term" value="F:pyruvate decarboxylase activity"/>
    <property type="evidence" value="ECO:0007669"/>
    <property type="project" value="TreeGrafter"/>
</dbReference>
<evidence type="ECO:0000256" key="10">
    <source>
        <dbReference type="RuleBase" id="RU362132"/>
    </source>
</evidence>
<sequence length="537" mass="58943">MPGLSWIGNANELGAAYAADGYSRVNGFGVLLTTWGVGELSALNGVAGAYAERIPLLHIIGSPPTIQAKKRLPIHHSFADGDFGVYKRISEPVSTVMEEISETGQADTIDHVLRCALQDRRPAYLSIPTDMVFREISGAPLLFPLVEQSRGPISPLDEEIARRILTYIEAAQCPVIIADVRVRQYGCSEALSKLLDTLQLPTFDTPLSKGLVDETAPSFMGTYIGASSNPEVASRLGEADLVVRFGYLETDSNTGGFSAKIDPHKLIDLNVKQVQFFDGPEQSVSMMIHILEHLSAHVSRCPISKQAPVFDSRNNIVSNTDSDSMITQPHLWAKISQFLKPNDVVICDTGTASFGVTDIRLPRDSKLLSQMLYNSIGWSVGAAVGAAKALQEQTIGKLPRRLIIIVGDGALQTTVQELSTLLRIRASNVIIIVLNNDGYTIERALHGAFRQYNDIMPWNYSRLLKDFGADQNERNSIVAKTAKDVQCAFDDFTASSTQSIMLLEVYLARCDYPRILSKLGQVSRERNSYGYAPEYNN</sequence>
<feature type="binding site" evidence="9">
    <location>
        <position position="438"/>
    </location>
    <ligand>
        <name>Mg(2+)</name>
        <dbReference type="ChEBI" id="CHEBI:18420"/>
    </ligand>
</feature>
<dbReference type="GeneID" id="5852970"/>
<dbReference type="AlphaFoldDB" id="A8QD79"/>
<keyword evidence="7 10" id="KW-0786">Thiamine pyrophosphate</keyword>
<dbReference type="Gene3D" id="3.40.50.1220">
    <property type="entry name" value="TPP-binding domain"/>
    <property type="match status" value="1"/>
</dbReference>
<dbReference type="InterPro" id="IPR029061">
    <property type="entry name" value="THDP-binding"/>
</dbReference>
<dbReference type="VEuPathDB" id="FungiDB:MGL_4147"/>
<dbReference type="EMBL" id="AAYY01000021">
    <property type="protein sequence ID" value="EDP41460.1"/>
    <property type="molecule type" value="Genomic_DNA"/>
</dbReference>
<keyword evidence="4 9" id="KW-0479">Metal-binding</keyword>
<dbReference type="GO" id="GO:0005739">
    <property type="term" value="C:mitochondrion"/>
    <property type="evidence" value="ECO:0007669"/>
    <property type="project" value="UniProtKB-SubCell"/>
</dbReference>
<proteinExistence type="inferred from homology"/>
<dbReference type="InterPro" id="IPR047214">
    <property type="entry name" value="TPP_PDC_IPDC"/>
</dbReference>
<reference evidence="14 17" key="1">
    <citation type="journal article" date="2007" name="Proc. Natl. Acad. Sci. U.S.A.">
        <title>Dandruff-associated Malassezia genomes reveal convergent and divergent virulence traits shared with plant and human fungal pathogens.</title>
        <authorList>
            <person name="Xu J."/>
            <person name="Saunders C.W."/>
            <person name="Hu P."/>
            <person name="Grant R.A."/>
            <person name="Boekhout T."/>
            <person name="Kuramae E.E."/>
            <person name="Kronstad J.W."/>
            <person name="Deangelis Y.M."/>
            <person name="Reeder N.L."/>
            <person name="Johnstone K.R."/>
            <person name="Leland M."/>
            <person name="Fieno A.M."/>
            <person name="Begley W.M."/>
            <person name="Sun Y."/>
            <person name="Lacey M.P."/>
            <person name="Chaudhary T."/>
            <person name="Keough T."/>
            <person name="Chu L."/>
            <person name="Sears R."/>
            <person name="Yuan B."/>
            <person name="Dawson T.L.Jr."/>
        </authorList>
    </citation>
    <scope>NUCLEOTIDE SEQUENCE [LARGE SCALE GENOMIC DNA]</scope>
    <source>
        <strain evidence="17">ATCC MYA-4612 / CBS 7966</strain>
        <strain evidence="14">CBS 7966</strain>
    </source>
</reference>
<dbReference type="OrthoDB" id="3970464at2759"/>
<evidence type="ECO:0000259" key="11">
    <source>
        <dbReference type="Pfam" id="PF00205"/>
    </source>
</evidence>
<dbReference type="GO" id="GO:0005829">
    <property type="term" value="C:cytosol"/>
    <property type="evidence" value="ECO:0007669"/>
    <property type="project" value="TreeGrafter"/>
</dbReference>
<dbReference type="GO" id="GO:0000287">
    <property type="term" value="F:magnesium ion binding"/>
    <property type="evidence" value="ECO:0007669"/>
    <property type="project" value="InterPro"/>
</dbReference>
<dbReference type="RefSeq" id="XP_001728680.1">
    <property type="nucleotide sequence ID" value="XM_001728628.1"/>
</dbReference>
<evidence type="ECO:0000259" key="12">
    <source>
        <dbReference type="Pfam" id="PF02775"/>
    </source>
</evidence>
<dbReference type="RefSeq" id="XP_001728668.1">
    <property type="nucleotide sequence ID" value="XM_001728616.1"/>
</dbReference>
<feature type="domain" description="Thiamine pyrophosphate enzyme central" evidence="11">
    <location>
        <begin position="162"/>
        <end position="278"/>
    </location>
</feature>
<dbReference type="InterPro" id="IPR012001">
    <property type="entry name" value="Thiamin_PyroP_enz_TPP-bd_dom"/>
</dbReference>
<dbReference type="RefSeq" id="XP_001728674.1">
    <property type="nucleotide sequence ID" value="XM_001728622.1"/>
</dbReference>
<dbReference type="SUPFAM" id="SSF52518">
    <property type="entry name" value="Thiamin diphosphate-binding fold (THDP-binding)"/>
    <property type="match status" value="2"/>
</dbReference>